<proteinExistence type="predicted"/>
<feature type="transmembrane region" description="Helical" evidence="2">
    <location>
        <begin position="140"/>
        <end position="159"/>
    </location>
</feature>
<feature type="compositionally biased region" description="Basic and acidic residues" evidence="1">
    <location>
        <begin position="217"/>
        <end position="237"/>
    </location>
</feature>
<keyword evidence="4" id="KW-0540">Nuclease</keyword>
<keyword evidence="4" id="KW-0255">Endonuclease</keyword>
<reference evidence="4 5" key="1">
    <citation type="submission" date="2022-05" db="EMBL/GenBank/DDBJ databases">
        <title>Streptomyces sp. nov. RY43-2 isolated from soil of a peat swamp forest.</title>
        <authorList>
            <person name="Kanchanasin P."/>
            <person name="Tanasupawat S."/>
            <person name="Phongsopitanun W."/>
        </authorList>
    </citation>
    <scope>NUCLEOTIDE SEQUENCE [LARGE SCALE GENOMIC DNA]</scope>
    <source>
        <strain evidence="4 5">RY43-2</strain>
    </source>
</reference>
<feature type="compositionally biased region" description="Basic and acidic residues" evidence="1">
    <location>
        <begin position="557"/>
        <end position="578"/>
    </location>
</feature>
<feature type="region of interest" description="Disordered" evidence="1">
    <location>
        <begin position="743"/>
        <end position="764"/>
    </location>
</feature>
<sequence>MLIHVLFAATALGGLGLLGSALAADVMGARLLGIALYGAAPGVVAWLLSRRAWTGGPRLWLGLLAVQGWFVLGSLANIGNGSARGFTQLFLPVLVLWFLTRKESRAWFRLPEVDREDKPPFSLPYMITWRRDRGQSSLEYVGLIVLVAAIIVGLVATGVSTDIAAKMGRQVCRVVGDGDCGDGGDSGDGTRTEAGKRPDTKAHDSDGQGDSDGTTRAPDHEPGDPKATDPETSREPEAEYDTQPAADYDDSGDSGGGADGGDKAEDEEAQQKACAIFGITDCSPEAIAQSKKKGRDCSGFGLLKCGLDQAGQVGKGIGLDGVWGDIKGSVQLFDPDTWVDIGNYGKQLGKKWWKDATEARADWSEGNYWDSTKGWSRATQKTVVKVLDDAFVGDEVRERWNNGQKTRAVADVIYNVGSLAIPGYGLAKLAQKFSKLGKAGRIAEKVANAAKKAGDAAKRARRAAKAGDVEEARRAAKEADEAADAAELQARKTGCVIALGSPTGIPTSPGLAGGLGGSGSGSGTVVLAAGGPSRVILASDGCDAEAKAKAKEARKQERDAYLAKKRAEEPQRAKEAELKRKKWPAPKRNNTRDPRNYQDPDWAKDLKDPKLGDIDGFDGYWGSRYRNPKPGWKHETWLRYQEQISGVKRGKEYIVPHPKEGVPDVEFDGWDSGRRTFLEAKSGYKSFLKKDGSLTSSGKKKFIAEARRQMEASGGLAVEWHFSDPNVAKAARKAFREENMPIKVVHTKRKETGGPRNPSRFDRR</sequence>
<feature type="compositionally biased region" description="Basic and acidic residues" evidence="1">
    <location>
        <begin position="188"/>
        <end position="206"/>
    </location>
</feature>
<dbReference type="Proteomes" id="UP001523219">
    <property type="component" value="Unassembled WGS sequence"/>
</dbReference>
<keyword evidence="2" id="KW-0472">Membrane</keyword>
<keyword evidence="4" id="KW-0378">Hydrolase</keyword>
<feature type="compositionally biased region" description="Basic and acidic residues" evidence="1">
    <location>
        <begin position="590"/>
        <end position="608"/>
    </location>
</feature>
<feature type="transmembrane region" description="Helical" evidence="2">
    <location>
        <begin position="61"/>
        <end position="79"/>
    </location>
</feature>
<feature type="region of interest" description="Disordered" evidence="1">
    <location>
        <begin position="176"/>
        <end position="269"/>
    </location>
</feature>
<dbReference type="EMBL" id="JAMWMR010000036">
    <property type="protein sequence ID" value="MCN9244452.1"/>
    <property type="molecule type" value="Genomic_DNA"/>
</dbReference>
<evidence type="ECO:0000259" key="3">
    <source>
        <dbReference type="Pfam" id="PF15648"/>
    </source>
</evidence>
<name>A0ABT0ZLI8_9ACTN</name>
<keyword evidence="5" id="KW-1185">Reference proteome</keyword>
<evidence type="ECO:0000313" key="4">
    <source>
        <dbReference type="EMBL" id="MCN9244452.1"/>
    </source>
</evidence>
<keyword evidence="2" id="KW-0812">Transmembrane</keyword>
<dbReference type="RefSeq" id="WP_252428239.1">
    <property type="nucleotide sequence ID" value="NZ_JAMWMR010000036.1"/>
</dbReference>
<dbReference type="InterPro" id="IPR028904">
    <property type="entry name" value="Tox-REase-5_dom"/>
</dbReference>
<accession>A0ABT0ZLI8</accession>
<comment type="caution">
    <text evidence="4">The sequence shown here is derived from an EMBL/GenBank/DDBJ whole genome shotgun (WGS) entry which is preliminary data.</text>
</comment>
<protein>
    <submittedName>
        <fullName evidence="4">Restriction endonuclease fold toxin 5 domain-containing protein</fullName>
    </submittedName>
</protein>
<gene>
    <name evidence="4" type="ORF">NGF19_27340</name>
</gene>
<feature type="region of interest" description="Disordered" evidence="1">
    <location>
        <begin position="557"/>
        <end position="608"/>
    </location>
</feature>
<evidence type="ECO:0000313" key="5">
    <source>
        <dbReference type="Proteomes" id="UP001523219"/>
    </source>
</evidence>
<feature type="transmembrane region" description="Helical" evidence="2">
    <location>
        <begin position="33"/>
        <end position="49"/>
    </location>
</feature>
<organism evidence="4 5">
    <name type="scientific">Streptomyces macrolidinus</name>
    <dbReference type="NCBI Taxonomy" id="2952607"/>
    <lineage>
        <taxon>Bacteria</taxon>
        <taxon>Bacillati</taxon>
        <taxon>Actinomycetota</taxon>
        <taxon>Actinomycetes</taxon>
        <taxon>Kitasatosporales</taxon>
        <taxon>Streptomycetaceae</taxon>
        <taxon>Streptomyces</taxon>
    </lineage>
</organism>
<evidence type="ECO:0000256" key="2">
    <source>
        <dbReference type="SAM" id="Phobius"/>
    </source>
</evidence>
<feature type="domain" description="Tox-REase-5" evidence="3">
    <location>
        <begin position="637"/>
        <end position="724"/>
    </location>
</feature>
<dbReference type="GO" id="GO:0004519">
    <property type="term" value="F:endonuclease activity"/>
    <property type="evidence" value="ECO:0007669"/>
    <property type="project" value="UniProtKB-KW"/>
</dbReference>
<evidence type="ECO:0000256" key="1">
    <source>
        <dbReference type="SAM" id="MobiDB-lite"/>
    </source>
</evidence>
<dbReference type="Pfam" id="PF15648">
    <property type="entry name" value="Tox-REase-5"/>
    <property type="match status" value="1"/>
</dbReference>
<keyword evidence="2" id="KW-1133">Transmembrane helix</keyword>
<feature type="transmembrane region" description="Helical" evidence="2">
    <location>
        <begin position="85"/>
        <end position="100"/>
    </location>
</feature>